<dbReference type="GO" id="GO:0071944">
    <property type="term" value="C:cell periphery"/>
    <property type="evidence" value="ECO:0007669"/>
    <property type="project" value="UniProtKB-ARBA"/>
</dbReference>
<dbReference type="EMBL" id="KV441476">
    <property type="protein sequence ID" value="OAG21445.1"/>
    <property type="molecule type" value="Genomic_DNA"/>
</dbReference>
<feature type="compositionally biased region" description="Polar residues" evidence="5">
    <location>
        <begin position="351"/>
        <end position="376"/>
    </location>
</feature>
<feature type="compositionally biased region" description="Low complexity" evidence="5">
    <location>
        <begin position="484"/>
        <end position="504"/>
    </location>
</feature>
<accession>A0A177DNX6</accession>
<sequence length="588" mass="63327">MSTTLITSRRQREITTSTSSRRTPATSTSSQRASTTSTTQRKPSATPTSLRVASSSPTALPTNLASDFSFIQLETNPVPSATNSIDQPSLIDTSVGASETCSTDSNCTKDQTCSSSRCVAMNGAAPLGGSGPEPTSQLTPGSAIGIGVGVVGLVVLMVALGYWFWRIRARRPRPQTIEEPSNDLRRCATNATDQRTLVASLPNSPQNAAFSQQQTMAPELFARALAFNDTKEKAGSKRSDSLDKKSRISTEKALPPRPTPHPLMSNPLPPPPTEPKRYAVNVNINKSMIFDDEMINAVSSLRGNDTPRSSGTPRDRKPQYKFEEYIPPTAKPPPVIISQPTPTTEKRNSEYELSQFPNRRNSADTVSIADDNSSKGGDSEPPSPIVETLSRLESKAPQLPLPDLPPPSPSFSFRSYDWYQDIIGDQPNGEPATPTLPSRNPARTPTQSTFPKPLSLSPKKTKPADLANLDSSLIPAPLSPAAPPAASGLLLHPSSAALPSPTSPNFRLSPTVYTPPSRQSPPIPPTAPLRSSARASTQSTMTRATHDSRSWLPDDGLYLAEEGDEYAEYKTYHRPSEDSRPTSYSPLT</sequence>
<keyword evidence="4 6" id="KW-0472">Membrane</keyword>
<keyword evidence="8" id="KW-1185">Reference proteome</keyword>
<dbReference type="GO" id="GO:0016020">
    <property type="term" value="C:membrane"/>
    <property type="evidence" value="ECO:0007669"/>
    <property type="project" value="UniProtKB-SubCell"/>
</dbReference>
<feature type="compositionally biased region" description="Pro residues" evidence="5">
    <location>
        <begin position="255"/>
        <end position="273"/>
    </location>
</feature>
<proteinExistence type="predicted"/>
<gene>
    <name evidence="7" type="ORF">CC77DRAFT_801271</name>
</gene>
<evidence type="ECO:0000256" key="5">
    <source>
        <dbReference type="SAM" id="MobiDB-lite"/>
    </source>
</evidence>
<keyword evidence="3 6" id="KW-1133">Transmembrane helix</keyword>
<evidence type="ECO:0000256" key="3">
    <source>
        <dbReference type="ARBA" id="ARBA00022989"/>
    </source>
</evidence>
<evidence type="ECO:0000256" key="1">
    <source>
        <dbReference type="ARBA" id="ARBA00004167"/>
    </source>
</evidence>
<feature type="compositionally biased region" description="Pro residues" evidence="5">
    <location>
        <begin position="399"/>
        <end position="409"/>
    </location>
</feature>
<evidence type="ECO:0000256" key="4">
    <source>
        <dbReference type="ARBA" id="ARBA00023136"/>
    </source>
</evidence>
<feature type="compositionally biased region" description="Pro residues" evidence="5">
    <location>
        <begin position="518"/>
        <end position="527"/>
    </location>
</feature>
<feature type="region of interest" description="Disordered" evidence="5">
    <location>
        <begin position="1"/>
        <end position="58"/>
    </location>
</feature>
<feature type="transmembrane region" description="Helical" evidence="6">
    <location>
        <begin position="143"/>
        <end position="165"/>
    </location>
</feature>
<feature type="region of interest" description="Disordered" evidence="5">
    <location>
        <begin position="569"/>
        <end position="588"/>
    </location>
</feature>
<feature type="region of interest" description="Disordered" evidence="5">
    <location>
        <begin position="324"/>
        <end position="556"/>
    </location>
</feature>
<dbReference type="GeneID" id="29118838"/>
<keyword evidence="2 6" id="KW-0812">Transmembrane</keyword>
<organism evidence="7 8">
    <name type="scientific">Alternaria alternata</name>
    <name type="common">Alternaria rot fungus</name>
    <name type="synonym">Torula alternata</name>
    <dbReference type="NCBI Taxonomy" id="5599"/>
    <lineage>
        <taxon>Eukaryota</taxon>
        <taxon>Fungi</taxon>
        <taxon>Dikarya</taxon>
        <taxon>Ascomycota</taxon>
        <taxon>Pezizomycotina</taxon>
        <taxon>Dothideomycetes</taxon>
        <taxon>Pleosporomycetidae</taxon>
        <taxon>Pleosporales</taxon>
        <taxon>Pleosporineae</taxon>
        <taxon>Pleosporaceae</taxon>
        <taxon>Alternaria</taxon>
        <taxon>Alternaria sect. Alternaria</taxon>
        <taxon>Alternaria alternata complex</taxon>
    </lineage>
</organism>
<feature type="compositionally biased region" description="Polar residues" evidence="5">
    <location>
        <begin position="533"/>
        <end position="543"/>
    </location>
</feature>
<feature type="region of interest" description="Disordered" evidence="5">
    <location>
        <begin position="300"/>
        <end position="319"/>
    </location>
</feature>
<reference evidence="7 8" key="1">
    <citation type="submission" date="2016-05" db="EMBL/GenBank/DDBJ databases">
        <title>Comparative analysis of secretome profiles of manganese(II)-oxidizing ascomycete fungi.</title>
        <authorList>
            <consortium name="DOE Joint Genome Institute"/>
            <person name="Zeiner C.A."/>
            <person name="Purvine S.O."/>
            <person name="Zink E.M."/>
            <person name="Wu S."/>
            <person name="Pasa-Tolic L."/>
            <person name="Chaput D.L."/>
            <person name="Haridas S."/>
            <person name="Grigoriev I.V."/>
            <person name="Santelli C.M."/>
            <person name="Hansel C.M."/>
        </authorList>
    </citation>
    <scope>NUCLEOTIDE SEQUENCE [LARGE SCALE GENOMIC DNA]</scope>
    <source>
        <strain evidence="7 8">SRC1lrK2f</strain>
    </source>
</reference>
<evidence type="ECO:0000256" key="2">
    <source>
        <dbReference type="ARBA" id="ARBA00022692"/>
    </source>
</evidence>
<feature type="compositionally biased region" description="Low complexity" evidence="5">
    <location>
        <begin position="14"/>
        <end position="41"/>
    </location>
</feature>
<feature type="region of interest" description="Disordered" evidence="5">
    <location>
        <begin position="230"/>
        <end position="276"/>
    </location>
</feature>
<evidence type="ECO:0000313" key="8">
    <source>
        <dbReference type="Proteomes" id="UP000077248"/>
    </source>
</evidence>
<feature type="compositionally biased region" description="Polar residues" evidence="5">
    <location>
        <begin position="42"/>
        <end position="58"/>
    </location>
</feature>
<protein>
    <submittedName>
        <fullName evidence="7">Uncharacterized protein</fullName>
    </submittedName>
</protein>
<evidence type="ECO:0000313" key="7">
    <source>
        <dbReference type="EMBL" id="OAG21445.1"/>
    </source>
</evidence>
<dbReference type="Proteomes" id="UP000077248">
    <property type="component" value="Unassembled WGS sequence"/>
</dbReference>
<evidence type="ECO:0000256" key="6">
    <source>
        <dbReference type="SAM" id="Phobius"/>
    </source>
</evidence>
<dbReference type="KEGG" id="aalt:CC77DRAFT_801271"/>
<dbReference type="PANTHER" id="PTHR15549">
    <property type="entry name" value="PAIRED IMMUNOGLOBULIN-LIKE TYPE 2 RECEPTOR"/>
    <property type="match status" value="1"/>
</dbReference>
<dbReference type="InterPro" id="IPR051694">
    <property type="entry name" value="Immunoregulatory_rcpt-like"/>
</dbReference>
<dbReference type="AlphaFoldDB" id="A0A177DNX6"/>
<name>A0A177DNX6_ALTAL</name>
<feature type="compositionally biased region" description="Basic and acidic residues" evidence="5">
    <location>
        <begin position="569"/>
        <end position="580"/>
    </location>
</feature>
<dbReference type="VEuPathDB" id="FungiDB:CC77DRAFT_801271"/>
<feature type="compositionally biased region" description="Polar residues" evidence="5">
    <location>
        <begin position="300"/>
        <end position="312"/>
    </location>
</feature>
<dbReference type="OMA" id="FRSYDWY"/>
<feature type="compositionally biased region" description="Basic and acidic residues" evidence="5">
    <location>
        <begin position="230"/>
        <end position="250"/>
    </location>
</feature>
<feature type="compositionally biased region" description="Polar residues" evidence="5">
    <location>
        <begin position="435"/>
        <end position="450"/>
    </location>
</feature>
<dbReference type="RefSeq" id="XP_018386866.1">
    <property type="nucleotide sequence ID" value="XM_018533244.1"/>
</dbReference>
<comment type="subcellular location">
    <subcellularLocation>
        <location evidence="1">Membrane</location>
        <topology evidence="1">Single-pass membrane protein</topology>
    </subcellularLocation>
</comment>